<dbReference type="PANTHER" id="PTHR43537:SF41">
    <property type="entry name" value="TRANSCRIPTIONAL REGULATORY PROTEIN"/>
    <property type="match status" value="1"/>
</dbReference>
<keyword evidence="7" id="KW-1185">Reference proteome</keyword>
<evidence type="ECO:0000256" key="1">
    <source>
        <dbReference type="ARBA" id="ARBA00023015"/>
    </source>
</evidence>
<dbReference type="SUPFAM" id="SSF48008">
    <property type="entry name" value="GntR ligand-binding domain-like"/>
    <property type="match status" value="1"/>
</dbReference>
<dbReference type="Pfam" id="PF07729">
    <property type="entry name" value="FCD"/>
    <property type="match status" value="1"/>
</dbReference>
<dbReference type="Gene3D" id="1.20.120.530">
    <property type="entry name" value="GntR ligand-binding domain-like"/>
    <property type="match status" value="1"/>
</dbReference>
<evidence type="ECO:0000313" key="5">
    <source>
        <dbReference type="EMBL" id="NNV23545.1"/>
    </source>
</evidence>
<keyword evidence="3" id="KW-0804">Transcription</keyword>
<evidence type="ECO:0000313" key="7">
    <source>
        <dbReference type="Proteomes" id="UP000216188"/>
    </source>
</evidence>
<evidence type="ECO:0000256" key="2">
    <source>
        <dbReference type="ARBA" id="ARBA00023125"/>
    </source>
</evidence>
<accession>A0A256G8F5</accession>
<proteinExistence type="predicted"/>
<keyword evidence="2" id="KW-0238">DNA-binding</keyword>
<dbReference type="AlphaFoldDB" id="A0A256G8F5"/>
<organism evidence="6 7">
    <name type="scientific">Brucella pseudogrignonensis</name>
    <dbReference type="NCBI Taxonomy" id="419475"/>
    <lineage>
        <taxon>Bacteria</taxon>
        <taxon>Pseudomonadati</taxon>
        <taxon>Pseudomonadota</taxon>
        <taxon>Alphaproteobacteria</taxon>
        <taxon>Hyphomicrobiales</taxon>
        <taxon>Brucellaceae</taxon>
        <taxon>Brucella/Ochrobactrum group</taxon>
        <taxon>Brucella</taxon>
    </lineage>
</organism>
<dbReference type="Proteomes" id="UP000216188">
    <property type="component" value="Unassembled WGS sequence"/>
</dbReference>
<dbReference type="Proteomes" id="UP000526233">
    <property type="component" value="Unassembled WGS sequence"/>
</dbReference>
<dbReference type="GO" id="GO:0003677">
    <property type="term" value="F:DNA binding"/>
    <property type="evidence" value="ECO:0007669"/>
    <property type="project" value="UniProtKB-KW"/>
</dbReference>
<dbReference type="Pfam" id="PF00392">
    <property type="entry name" value="GntR"/>
    <property type="match status" value="1"/>
</dbReference>
<dbReference type="InterPro" id="IPR008920">
    <property type="entry name" value="TF_FadR/GntR_C"/>
</dbReference>
<evidence type="ECO:0000313" key="6">
    <source>
        <dbReference type="EMBL" id="OYR23405.1"/>
    </source>
</evidence>
<reference evidence="5 8" key="2">
    <citation type="submission" date="2018-11" db="EMBL/GenBank/DDBJ databases">
        <title>Genome sequencing and analysis.</title>
        <authorList>
            <person name="Huang Y.-T."/>
        </authorList>
    </citation>
    <scope>NUCLEOTIDE SEQUENCE [LARGE SCALE GENOMIC DNA]</scope>
    <source>
        <strain evidence="5 8">SHIN</strain>
    </source>
</reference>
<feature type="domain" description="HTH gntR-type" evidence="4">
    <location>
        <begin position="8"/>
        <end position="75"/>
    </location>
</feature>
<dbReference type="EMBL" id="PKQI01000004">
    <property type="protein sequence ID" value="NNV23545.1"/>
    <property type="molecule type" value="Genomic_DNA"/>
</dbReference>
<dbReference type="PRINTS" id="PR00035">
    <property type="entry name" value="HTHGNTR"/>
</dbReference>
<dbReference type="SMART" id="SM00895">
    <property type="entry name" value="FCD"/>
    <property type="match status" value="1"/>
</dbReference>
<dbReference type="PANTHER" id="PTHR43537">
    <property type="entry name" value="TRANSCRIPTIONAL REGULATOR, GNTR FAMILY"/>
    <property type="match status" value="1"/>
</dbReference>
<dbReference type="InterPro" id="IPR000524">
    <property type="entry name" value="Tscrpt_reg_HTH_GntR"/>
</dbReference>
<dbReference type="Gene3D" id="1.10.10.10">
    <property type="entry name" value="Winged helix-like DNA-binding domain superfamily/Winged helix DNA-binding domain"/>
    <property type="match status" value="1"/>
</dbReference>
<dbReference type="SUPFAM" id="SSF46785">
    <property type="entry name" value="Winged helix' DNA-binding domain"/>
    <property type="match status" value="1"/>
</dbReference>
<gene>
    <name evidence="6" type="ORF">CEV34_3409</name>
    <name evidence="5" type="ORF">EHE22_24485</name>
</gene>
<dbReference type="GeneID" id="93111771"/>
<evidence type="ECO:0000313" key="8">
    <source>
        <dbReference type="Proteomes" id="UP000526233"/>
    </source>
</evidence>
<reference evidence="6 7" key="1">
    <citation type="submission" date="2017-07" db="EMBL/GenBank/DDBJ databases">
        <title>Phylogenetic study on the rhizospheric bacterium Ochrobactrum sp. A44.</title>
        <authorList>
            <person name="Krzyzanowska D.M."/>
            <person name="Ossowicki A."/>
            <person name="Rajewska M."/>
            <person name="Maciag T."/>
            <person name="Kaczynski Z."/>
            <person name="Czerwicka M."/>
            <person name="Jafra S."/>
        </authorList>
    </citation>
    <scope>NUCLEOTIDE SEQUENCE [LARGE SCALE GENOMIC DNA]</scope>
    <source>
        <strain evidence="6 7">CCUG 30717</strain>
    </source>
</reference>
<dbReference type="GO" id="GO:0003700">
    <property type="term" value="F:DNA-binding transcription factor activity"/>
    <property type="evidence" value="ECO:0007669"/>
    <property type="project" value="InterPro"/>
</dbReference>
<name>A0A256G8F5_9HYPH</name>
<keyword evidence="1" id="KW-0805">Transcription regulation</keyword>
<dbReference type="InterPro" id="IPR011711">
    <property type="entry name" value="GntR_C"/>
</dbReference>
<evidence type="ECO:0000259" key="4">
    <source>
        <dbReference type="PROSITE" id="PS50949"/>
    </source>
</evidence>
<protein>
    <submittedName>
        <fullName evidence="6">FCD domain protein</fullName>
    </submittedName>
    <submittedName>
        <fullName evidence="5">GntR family transcriptional regulator</fullName>
    </submittedName>
</protein>
<evidence type="ECO:0000256" key="3">
    <source>
        <dbReference type="ARBA" id="ARBA00023163"/>
    </source>
</evidence>
<dbReference type="CDD" id="cd07377">
    <property type="entry name" value="WHTH_GntR"/>
    <property type="match status" value="1"/>
</dbReference>
<dbReference type="SMART" id="SM00345">
    <property type="entry name" value="HTH_GNTR"/>
    <property type="match status" value="1"/>
</dbReference>
<dbReference type="RefSeq" id="WP_094544026.1">
    <property type="nucleotide sequence ID" value="NZ_CAXURC020000003.1"/>
</dbReference>
<dbReference type="InterPro" id="IPR036388">
    <property type="entry name" value="WH-like_DNA-bd_sf"/>
</dbReference>
<dbReference type="PROSITE" id="PS50949">
    <property type="entry name" value="HTH_GNTR"/>
    <property type="match status" value="1"/>
</dbReference>
<sequence>MTKKIGRQSLTDQIVVELRRRIIAGELAEGTPLRQEALAIELGVSRIPIREAIRQLEAEGFVQSELHKGTVVKALSLAEIQELFDIRIHLETWLFEMAIPRLSEADLRRAEQLTDETLTEGNVENWGDLNWQFHETLYAPSGRTVALKLLKSVHDNANRYINLQIAVAQDVELELSDHRAILAYAKLKDAERAVETLRKHIQRVANNLMKSLIESRSDQREQQTA</sequence>
<comment type="caution">
    <text evidence="6">The sequence shown here is derived from an EMBL/GenBank/DDBJ whole genome shotgun (WGS) entry which is preliminary data.</text>
</comment>
<dbReference type="InterPro" id="IPR036390">
    <property type="entry name" value="WH_DNA-bd_sf"/>
</dbReference>
<dbReference type="EMBL" id="NNRM01000039">
    <property type="protein sequence ID" value="OYR23405.1"/>
    <property type="molecule type" value="Genomic_DNA"/>
</dbReference>